<dbReference type="OrthoDB" id="263957at2759"/>
<organism evidence="13 14">
    <name type="scientific">Aaosphaeria arxii CBS 175.79</name>
    <dbReference type="NCBI Taxonomy" id="1450172"/>
    <lineage>
        <taxon>Eukaryota</taxon>
        <taxon>Fungi</taxon>
        <taxon>Dikarya</taxon>
        <taxon>Ascomycota</taxon>
        <taxon>Pezizomycotina</taxon>
        <taxon>Dothideomycetes</taxon>
        <taxon>Pleosporomycetidae</taxon>
        <taxon>Pleosporales</taxon>
        <taxon>Pleosporales incertae sedis</taxon>
        <taxon>Aaosphaeria</taxon>
    </lineage>
</organism>
<name>A0A6A5X7S6_9PLEO</name>
<evidence type="ECO:0000256" key="2">
    <source>
        <dbReference type="ARBA" id="ARBA00004651"/>
    </source>
</evidence>
<keyword evidence="5" id="KW-1003">Cell membrane</keyword>
<dbReference type="GO" id="GO:0005886">
    <property type="term" value="C:plasma membrane"/>
    <property type="evidence" value="ECO:0007669"/>
    <property type="project" value="UniProtKB-SubCell"/>
</dbReference>
<feature type="transmembrane region" description="Helical" evidence="12">
    <location>
        <begin position="320"/>
        <end position="338"/>
    </location>
</feature>
<accession>A0A6A5X7S6</accession>
<feature type="transmembrane region" description="Helical" evidence="12">
    <location>
        <begin position="444"/>
        <end position="461"/>
    </location>
</feature>
<evidence type="ECO:0000256" key="9">
    <source>
        <dbReference type="ARBA" id="ARBA00023136"/>
    </source>
</evidence>
<feature type="transmembrane region" description="Helical" evidence="12">
    <location>
        <begin position="414"/>
        <end position="432"/>
    </location>
</feature>
<dbReference type="CDD" id="cd17487">
    <property type="entry name" value="MFS_MFSD5_like"/>
    <property type="match status" value="1"/>
</dbReference>
<proteinExistence type="predicted"/>
<feature type="transmembrane region" description="Helical" evidence="12">
    <location>
        <begin position="182"/>
        <end position="204"/>
    </location>
</feature>
<feature type="transmembrane region" description="Helical" evidence="12">
    <location>
        <begin position="216"/>
        <end position="236"/>
    </location>
</feature>
<evidence type="ECO:0000313" key="14">
    <source>
        <dbReference type="Proteomes" id="UP000799778"/>
    </source>
</evidence>
<keyword evidence="7 12" id="KW-1133">Transmembrane helix</keyword>
<sequence>MDLYQATFGASLFLNSIFLYRNYRKTTSIPQEEQDDIKVEHRGRVDDGQLLKAFKWRFFPIYLLVNGADWLQGPYIYPIYKDEKKLPEDMVAALFMIGFLSGGVSASFIGGIADRCGRRLACLAYCIIYSLSCMTLLSNHVPVLFFGRMLGGMSGTLLYSVFESWMVAEFNARLPDEPSSTLSNIFSTMTMLNSVVAIVAGIIAECVFNWTGTAKAPFMVSILCLISAFAAISCFWGENYGGSRAGGAQEEHASLLEKQSADEPAPTQSAVWSVLKDKNILVLGLTSCFFEGSLFLFIFFKFPALLQAHKLSGSTTELPFGLIFAILMCSMMFGSMLYNHLTSISHSATTSPLPVTRLLIATLLVASLCFLLPTRIRCESVTLWCFCMFEVCCGIYYPLMGYLRGKLVDDGARASVYGFLRVPLNAFVVIALGMTKEGERHRDLVFTTCAGLLLVAAAVVHKAL</sequence>
<feature type="transmembrane region" description="Helical" evidence="12">
    <location>
        <begin position="120"/>
        <end position="137"/>
    </location>
</feature>
<evidence type="ECO:0000256" key="7">
    <source>
        <dbReference type="ARBA" id="ARBA00022989"/>
    </source>
</evidence>
<keyword evidence="8" id="KW-0406">Ion transport</keyword>
<dbReference type="AlphaFoldDB" id="A0A6A5X7S6"/>
<feature type="transmembrane region" description="Helical" evidence="12">
    <location>
        <begin position="280"/>
        <end position="300"/>
    </location>
</feature>
<dbReference type="Gene3D" id="1.20.1250.20">
    <property type="entry name" value="MFS general substrate transporter like domains"/>
    <property type="match status" value="1"/>
</dbReference>
<evidence type="ECO:0000256" key="8">
    <source>
        <dbReference type="ARBA" id="ARBA00023065"/>
    </source>
</evidence>
<protein>
    <recommendedName>
        <fullName evidence="3">Molybdate-anion transporter</fullName>
    </recommendedName>
    <alternativeName>
        <fullName evidence="10">Major facilitator superfamily domain-containing protein 5</fullName>
    </alternativeName>
    <alternativeName>
        <fullName evidence="11">Molybdate transporter 2 homolog</fullName>
    </alternativeName>
</protein>
<feature type="transmembrane region" description="Helical" evidence="12">
    <location>
        <begin position="381"/>
        <end position="402"/>
    </location>
</feature>
<dbReference type="GO" id="GO:0006811">
    <property type="term" value="P:monoatomic ion transport"/>
    <property type="evidence" value="ECO:0007669"/>
    <property type="project" value="UniProtKB-KW"/>
</dbReference>
<comment type="subcellular location">
    <subcellularLocation>
        <location evidence="2">Cell membrane</location>
        <topology evidence="2">Multi-pass membrane protein</topology>
    </subcellularLocation>
</comment>
<dbReference type="SUPFAM" id="SSF103473">
    <property type="entry name" value="MFS general substrate transporter"/>
    <property type="match status" value="1"/>
</dbReference>
<reference evidence="13" key="1">
    <citation type="journal article" date="2020" name="Stud. Mycol.">
        <title>101 Dothideomycetes genomes: a test case for predicting lifestyles and emergence of pathogens.</title>
        <authorList>
            <person name="Haridas S."/>
            <person name="Albert R."/>
            <person name="Binder M."/>
            <person name="Bloem J."/>
            <person name="Labutti K."/>
            <person name="Salamov A."/>
            <person name="Andreopoulos B."/>
            <person name="Baker S."/>
            <person name="Barry K."/>
            <person name="Bills G."/>
            <person name="Bluhm B."/>
            <person name="Cannon C."/>
            <person name="Castanera R."/>
            <person name="Culley D."/>
            <person name="Daum C."/>
            <person name="Ezra D."/>
            <person name="Gonzalez J."/>
            <person name="Henrissat B."/>
            <person name="Kuo A."/>
            <person name="Liang C."/>
            <person name="Lipzen A."/>
            <person name="Lutzoni F."/>
            <person name="Magnuson J."/>
            <person name="Mondo S."/>
            <person name="Nolan M."/>
            <person name="Ohm R."/>
            <person name="Pangilinan J."/>
            <person name="Park H.-J."/>
            <person name="Ramirez L."/>
            <person name="Alfaro M."/>
            <person name="Sun H."/>
            <person name="Tritt A."/>
            <person name="Yoshinaga Y."/>
            <person name="Zwiers L.-H."/>
            <person name="Turgeon B."/>
            <person name="Goodwin S."/>
            <person name="Spatafora J."/>
            <person name="Crous P."/>
            <person name="Grigoriev I."/>
        </authorList>
    </citation>
    <scope>NUCLEOTIDE SEQUENCE</scope>
    <source>
        <strain evidence="13">CBS 175.79</strain>
    </source>
</reference>
<evidence type="ECO:0000256" key="10">
    <source>
        <dbReference type="ARBA" id="ARBA00030646"/>
    </source>
</evidence>
<comment type="function">
    <text evidence="1">Mediates high-affinity intracellular uptake of the rare oligo-element molybdenum.</text>
</comment>
<feature type="transmembrane region" description="Helical" evidence="12">
    <location>
        <begin position="92"/>
        <end position="113"/>
    </location>
</feature>
<keyword evidence="14" id="KW-1185">Reference proteome</keyword>
<evidence type="ECO:0000256" key="12">
    <source>
        <dbReference type="SAM" id="Phobius"/>
    </source>
</evidence>
<evidence type="ECO:0000256" key="3">
    <source>
        <dbReference type="ARBA" id="ARBA00021242"/>
    </source>
</evidence>
<dbReference type="InterPro" id="IPR036259">
    <property type="entry name" value="MFS_trans_sf"/>
</dbReference>
<dbReference type="Proteomes" id="UP000799778">
    <property type="component" value="Unassembled WGS sequence"/>
</dbReference>
<dbReference type="RefSeq" id="XP_033377295.1">
    <property type="nucleotide sequence ID" value="XM_033524729.1"/>
</dbReference>
<evidence type="ECO:0000256" key="11">
    <source>
        <dbReference type="ARBA" id="ARBA00032555"/>
    </source>
</evidence>
<feature type="transmembrane region" description="Helical" evidence="12">
    <location>
        <begin position="59"/>
        <end position="80"/>
    </location>
</feature>
<keyword evidence="4" id="KW-0813">Transport</keyword>
<evidence type="ECO:0000256" key="1">
    <source>
        <dbReference type="ARBA" id="ARBA00003019"/>
    </source>
</evidence>
<dbReference type="Pfam" id="PF05631">
    <property type="entry name" value="MFS_5"/>
    <property type="match status" value="1"/>
</dbReference>
<gene>
    <name evidence="13" type="ORF">BU24DRAFT_380935</name>
</gene>
<dbReference type="InterPro" id="IPR008509">
    <property type="entry name" value="MOT2/MFSD5"/>
</dbReference>
<evidence type="ECO:0000256" key="5">
    <source>
        <dbReference type="ARBA" id="ARBA00022475"/>
    </source>
</evidence>
<keyword evidence="6 12" id="KW-0812">Transmembrane</keyword>
<dbReference type="GO" id="GO:0015098">
    <property type="term" value="F:molybdate ion transmembrane transporter activity"/>
    <property type="evidence" value="ECO:0007669"/>
    <property type="project" value="InterPro"/>
</dbReference>
<dbReference type="EMBL" id="ML978080">
    <property type="protein sequence ID" value="KAF2008956.1"/>
    <property type="molecule type" value="Genomic_DNA"/>
</dbReference>
<keyword evidence="9 12" id="KW-0472">Membrane</keyword>
<evidence type="ECO:0000256" key="6">
    <source>
        <dbReference type="ARBA" id="ARBA00022692"/>
    </source>
</evidence>
<feature type="transmembrane region" description="Helical" evidence="12">
    <location>
        <begin position="358"/>
        <end position="375"/>
    </location>
</feature>
<dbReference type="GeneID" id="54282126"/>
<evidence type="ECO:0000256" key="4">
    <source>
        <dbReference type="ARBA" id="ARBA00022448"/>
    </source>
</evidence>
<dbReference type="PANTHER" id="PTHR23516">
    <property type="entry name" value="SAM (S-ADENOSYL METHIONINE) TRANSPORTER"/>
    <property type="match status" value="1"/>
</dbReference>
<evidence type="ECO:0000313" key="13">
    <source>
        <dbReference type="EMBL" id="KAF2008956.1"/>
    </source>
</evidence>
<dbReference type="PANTHER" id="PTHR23516:SF1">
    <property type="entry name" value="MOLYBDATE-ANION TRANSPORTER"/>
    <property type="match status" value="1"/>
</dbReference>